<keyword evidence="2" id="KW-1133">Transmembrane helix</keyword>
<evidence type="ECO:0000313" key="5">
    <source>
        <dbReference type="Proteomes" id="UP001597402"/>
    </source>
</evidence>
<reference evidence="5" key="1">
    <citation type="journal article" date="2019" name="Int. J. Syst. Evol. Microbiol.">
        <title>The Global Catalogue of Microorganisms (GCM) 10K type strain sequencing project: providing services to taxonomists for standard genome sequencing and annotation.</title>
        <authorList>
            <consortium name="The Broad Institute Genomics Platform"/>
            <consortium name="The Broad Institute Genome Sequencing Center for Infectious Disease"/>
            <person name="Wu L."/>
            <person name="Ma J."/>
        </authorList>
    </citation>
    <scope>NUCLEOTIDE SEQUENCE [LARGE SCALE GENOMIC DNA]</scope>
    <source>
        <strain evidence="5">JCM 3338</strain>
    </source>
</reference>
<keyword evidence="5" id="KW-1185">Reference proteome</keyword>
<keyword evidence="1" id="KW-0597">Phosphoprotein</keyword>
<comment type="caution">
    <text evidence="4">The sequence shown here is derived from an EMBL/GenBank/DDBJ whole genome shotgun (WGS) entry which is preliminary data.</text>
</comment>
<feature type="modified residue" description="4-aspartylphosphate" evidence="1">
    <location>
        <position position="140"/>
    </location>
</feature>
<dbReference type="InterPro" id="IPR001789">
    <property type="entry name" value="Sig_transdc_resp-reg_receiver"/>
</dbReference>
<name>A0ABW4XD12_9ACTN</name>
<dbReference type="RefSeq" id="WP_376878583.1">
    <property type="nucleotide sequence ID" value="NZ_JBHUHP010000016.1"/>
</dbReference>
<evidence type="ECO:0000259" key="3">
    <source>
        <dbReference type="PROSITE" id="PS50110"/>
    </source>
</evidence>
<dbReference type="CDD" id="cd00156">
    <property type="entry name" value="REC"/>
    <property type="match status" value="1"/>
</dbReference>
<organism evidence="4 5">
    <name type="scientific">Blastococcus deserti</name>
    <dbReference type="NCBI Taxonomy" id="2259033"/>
    <lineage>
        <taxon>Bacteria</taxon>
        <taxon>Bacillati</taxon>
        <taxon>Actinomycetota</taxon>
        <taxon>Actinomycetes</taxon>
        <taxon>Geodermatophilales</taxon>
        <taxon>Geodermatophilaceae</taxon>
        <taxon>Blastococcus</taxon>
    </lineage>
</organism>
<feature type="transmembrane region" description="Helical" evidence="2">
    <location>
        <begin position="6"/>
        <end position="28"/>
    </location>
</feature>
<dbReference type="Gene3D" id="3.40.50.2300">
    <property type="match status" value="1"/>
</dbReference>
<gene>
    <name evidence="4" type="ORF">ACFSHS_16905</name>
</gene>
<dbReference type="InterPro" id="IPR011006">
    <property type="entry name" value="CheY-like_superfamily"/>
</dbReference>
<protein>
    <recommendedName>
        <fullName evidence="3">Response regulatory domain-containing protein</fullName>
    </recommendedName>
</protein>
<keyword evidence="2" id="KW-0812">Transmembrane</keyword>
<proteinExistence type="predicted"/>
<dbReference type="SUPFAM" id="SSF52172">
    <property type="entry name" value="CheY-like"/>
    <property type="match status" value="1"/>
</dbReference>
<dbReference type="PROSITE" id="PS50110">
    <property type="entry name" value="RESPONSE_REGULATORY"/>
    <property type="match status" value="1"/>
</dbReference>
<accession>A0ABW4XD12</accession>
<evidence type="ECO:0000256" key="1">
    <source>
        <dbReference type="PROSITE-ProRule" id="PRU00169"/>
    </source>
</evidence>
<dbReference type="EMBL" id="JBHUHP010000016">
    <property type="protein sequence ID" value="MFD2093245.1"/>
    <property type="molecule type" value="Genomic_DNA"/>
</dbReference>
<evidence type="ECO:0000256" key="2">
    <source>
        <dbReference type="SAM" id="Phobius"/>
    </source>
</evidence>
<evidence type="ECO:0000313" key="4">
    <source>
        <dbReference type="EMBL" id="MFD2093245.1"/>
    </source>
</evidence>
<keyword evidence="2" id="KW-0472">Membrane</keyword>
<dbReference type="Proteomes" id="UP001597402">
    <property type="component" value="Unassembled WGS sequence"/>
</dbReference>
<feature type="domain" description="Response regulatory" evidence="3">
    <location>
        <begin position="91"/>
        <end position="213"/>
    </location>
</feature>
<sequence length="230" mass="24887">MDHAAQLIKSIAAIAWPVIVVLALALAWPILRDRLKRDPVTFKYGSMELTLESVAKQVSDLQNQQIAGSQRGSGELPPAASTPIQIARGSRILWVDDRPQYNTFEVGRLKDCGIIVEQASTTNDGLRKLVHGDYDLLITDMEREEGGHVHPRAGLELLRQVKSDPRLDLPTIVYCSPEAVHKYGDEALIAGAAAVTHSPLALLGILYPQVTDKAGVVDKVVHSSASVSGS</sequence>